<dbReference type="SUPFAM" id="SSF47060">
    <property type="entry name" value="S15/NS1 RNA-binding domain"/>
    <property type="match status" value="1"/>
</dbReference>
<evidence type="ECO:0000256" key="3">
    <source>
        <dbReference type="ARBA" id="ARBA00022980"/>
    </source>
</evidence>
<name>A0A126TFM8_9ROSI</name>
<dbReference type="GO" id="GO:1990904">
    <property type="term" value="C:ribonucleoprotein complex"/>
    <property type="evidence" value="ECO:0007669"/>
    <property type="project" value="UniProtKB-KW"/>
</dbReference>
<evidence type="ECO:0000256" key="2">
    <source>
        <dbReference type="ARBA" id="ARBA00011458"/>
    </source>
</evidence>
<comment type="subunit">
    <text evidence="2 6">Part of the 30S ribosomal subunit.</text>
</comment>
<dbReference type="PANTHER" id="PTHR23321">
    <property type="entry name" value="RIBOSOMAL PROTEIN S15, BACTERIAL AND ORGANELLAR"/>
    <property type="match status" value="1"/>
</dbReference>
<dbReference type="GO" id="GO:0009507">
    <property type="term" value="C:chloroplast"/>
    <property type="evidence" value="ECO:0007669"/>
    <property type="project" value="UniProtKB-SubCell"/>
</dbReference>
<dbReference type="HAMAP" id="MF_01343_B">
    <property type="entry name" value="Ribosomal_uS15_B"/>
    <property type="match status" value="1"/>
</dbReference>
<dbReference type="GO" id="GO:0005840">
    <property type="term" value="C:ribosome"/>
    <property type="evidence" value="ECO:0007669"/>
    <property type="project" value="UniProtKB-KW"/>
</dbReference>
<dbReference type="SMART" id="SM01387">
    <property type="entry name" value="Ribosomal_S15"/>
    <property type="match status" value="1"/>
</dbReference>
<dbReference type="AlphaFoldDB" id="A0A126TFM8"/>
<dbReference type="PANTHER" id="PTHR23321:SF26">
    <property type="entry name" value="SMALL RIBOSOMAL SUBUNIT PROTEIN US15M"/>
    <property type="match status" value="1"/>
</dbReference>
<accession>A0A126TFM8</accession>
<evidence type="ECO:0000256" key="5">
    <source>
        <dbReference type="ARBA" id="ARBA00035250"/>
    </source>
</evidence>
<dbReference type="Gene3D" id="1.10.287.10">
    <property type="entry name" value="S15/NS1, RNA-binding"/>
    <property type="match status" value="1"/>
</dbReference>
<sequence>MGKTPLISAISQEKKNTGSIEFQLFSLTNKIQRIASHLEFHKKDYLSQRGLQKLLAKRERLLSYLSTKKKNNTKSGEATS</sequence>
<dbReference type="RefSeq" id="YP_009239061.1">
    <property type="nucleotide sequence ID" value="NC_029694.1"/>
</dbReference>
<dbReference type="GO" id="GO:0003735">
    <property type="term" value="F:structural constituent of ribosome"/>
    <property type="evidence" value="ECO:0007669"/>
    <property type="project" value="InterPro"/>
</dbReference>
<dbReference type="Pfam" id="PF00312">
    <property type="entry name" value="Ribosomal_S15"/>
    <property type="match status" value="1"/>
</dbReference>
<dbReference type="EMBL" id="KT692738">
    <property type="protein sequence ID" value="AML26885.1"/>
    <property type="molecule type" value="Genomic_DNA"/>
</dbReference>
<evidence type="ECO:0000256" key="6">
    <source>
        <dbReference type="HAMAP-Rule" id="MF_01343"/>
    </source>
</evidence>
<keyword evidence="4 6" id="KW-0687">Ribonucleoprotein</keyword>
<evidence type="ECO:0000313" key="8">
    <source>
        <dbReference type="EMBL" id="AML26885.1"/>
    </source>
</evidence>
<dbReference type="GO" id="GO:0006412">
    <property type="term" value="P:translation"/>
    <property type="evidence" value="ECO:0007669"/>
    <property type="project" value="UniProtKB-UniRule"/>
</dbReference>
<evidence type="ECO:0000256" key="4">
    <source>
        <dbReference type="ARBA" id="ARBA00023274"/>
    </source>
</evidence>
<dbReference type="InterPro" id="IPR000589">
    <property type="entry name" value="Ribosomal_uS15"/>
</dbReference>
<keyword evidence="8" id="KW-0934">Plastid</keyword>
<gene>
    <name evidence="6 8" type="primary">rps15</name>
</gene>
<comment type="similarity">
    <text evidence="1 6 7">Belongs to the universal ribosomal protein uS15 family.</text>
</comment>
<evidence type="ECO:0000256" key="7">
    <source>
        <dbReference type="RuleBase" id="RU003919"/>
    </source>
</evidence>
<dbReference type="CDD" id="cd00353">
    <property type="entry name" value="Ribosomal_S15p_S13e"/>
    <property type="match status" value="1"/>
</dbReference>
<protein>
    <recommendedName>
        <fullName evidence="5 6">Small ribosomal subunit protein uS15c</fullName>
    </recommendedName>
</protein>
<keyword evidence="3 6" id="KW-0689">Ribosomal protein</keyword>
<dbReference type="GeneID" id="27107609"/>
<reference evidence="8" key="1">
    <citation type="journal article" date="2016" name="Genome Biol. Evol.">
        <title>Coevolution between Nuclear-Encoded DNA Replication, Recombination, and Repair Genes and Plastid Genome Complexity.</title>
        <authorList>
            <person name="Zhang J."/>
            <person name="Ruhlman T.A."/>
            <person name="Sabir J."/>
            <person name="Blazier J.C."/>
            <person name="Weng M.L."/>
            <person name="Park S."/>
            <person name="Jansen R.K."/>
        </authorList>
    </citation>
    <scope>NUCLEOTIDE SEQUENCE</scope>
</reference>
<comment type="subcellular location">
    <subcellularLocation>
        <location evidence="6">Plastid</location>
        <location evidence="6">Chloroplast</location>
    </subcellularLocation>
</comment>
<proteinExistence type="inferred from homology"/>
<keyword evidence="8" id="KW-0150">Chloroplast</keyword>
<organism evidence="8">
    <name type="scientific">Monsonia emarginata</name>
    <dbReference type="NCBI Taxonomy" id="28966"/>
    <lineage>
        <taxon>Eukaryota</taxon>
        <taxon>Viridiplantae</taxon>
        <taxon>Streptophyta</taxon>
        <taxon>Embryophyta</taxon>
        <taxon>Tracheophyta</taxon>
        <taxon>Spermatophyta</taxon>
        <taxon>Magnoliopsida</taxon>
        <taxon>eudicotyledons</taxon>
        <taxon>Gunneridae</taxon>
        <taxon>Pentapetalae</taxon>
        <taxon>rosids</taxon>
        <taxon>malvids</taxon>
        <taxon>Geraniales</taxon>
        <taxon>Geraniaceae</taxon>
        <taxon>Monsonia</taxon>
    </lineage>
</organism>
<dbReference type="PROSITE" id="PS00362">
    <property type="entry name" value="RIBOSOMAL_S15"/>
    <property type="match status" value="1"/>
</dbReference>
<dbReference type="InterPro" id="IPR005290">
    <property type="entry name" value="Ribosomal_uS15_bac-type"/>
</dbReference>
<dbReference type="InterPro" id="IPR009068">
    <property type="entry name" value="uS15_NS1_RNA-bd_sf"/>
</dbReference>
<evidence type="ECO:0000256" key="1">
    <source>
        <dbReference type="ARBA" id="ARBA00008434"/>
    </source>
</evidence>
<geneLocation type="chloroplast" evidence="8"/>